<sequence length="87" mass="9766">MENISLRVNIEGQDNQVDTDWFAIMTKLKLRGVDKEQLEVLYFQLRAGIRVTTRGLSLEKTTASAMGAGLLHEPKFSAHDYAGMLII</sequence>
<accession>A0ABZ0JZN7</accession>
<name>A0ABZ0JZN7_9GAMM</name>
<evidence type="ECO:0000313" key="2">
    <source>
        <dbReference type="Proteomes" id="UP001529491"/>
    </source>
</evidence>
<reference evidence="1 2" key="1">
    <citation type="submission" date="2023-10" db="EMBL/GenBank/DDBJ databases">
        <title>Complete genome sequence of Shewanella sp. DAU334.</title>
        <authorList>
            <person name="Lee Y.-S."/>
            <person name="Jeong H.-R."/>
            <person name="Hwang E.-J."/>
            <person name="Choi Y.-L."/>
            <person name="Kim G.-D."/>
        </authorList>
    </citation>
    <scope>NUCLEOTIDE SEQUENCE [LARGE SCALE GENOMIC DNA]</scope>
    <source>
        <strain evidence="1 2">DAU334</strain>
    </source>
</reference>
<keyword evidence="2" id="KW-1185">Reference proteome</keyword>
<organism evidence="1 2">
    <name type="scientific">Shewanella youngdeokensis</name>
    <dbReference type="NCBI Taxonomy" id="2999068"/>
    <lineage>
        <taxon>Bacteria</taxon>
        <taxon>Pseudomonadati</taxon>
        <taxon>Pseudomonadota</taxon>
        <taxon>Gammaproteobacteria</taxon>
        <taxon>Alteromonadales</taxon>
        <taxon>Shewanellaceae</taxon>
        <taxon>Shewanella</taxon>
    </lineage>
</organism>
<proteinExistence type="predicted"/>
<gene>
    <name evidence="1" type="ORF">RGE70_02840</name>
</gene>
<evidence type="ECO:0000313" key="1">
    <source>
        <dbReference type="EMBL" id="WOT05782.1"/>
    </source>
</evidence>
<dbReference type="EMBL" id="CP136522">
    <property type="protein sequence ID" value="WOT05782.1"/>
    <property type="molecule type" value="Genomic_DNA"/>
</dbReference>
<protein>
    <submittedName>
        <fullName evidence="1">Uncharacterized protein</fullName>
    </submittedName>
</protein>
<dbReference type="RefSeq" id="WP_310470044.1">
    <property type="nucleotide sequence ID" value="NZ_CP136522.1"/>
</dbReference>
<dbReference type="Proteomes" id="UP001529491">
    <property type="component" value="Chromosome"/>
</dbReference>